<evidence type="ECO:0008006" key="6">
    <source>
        <dbReference type="Google" id="ProtNLM"/>
    </source>
</evidence>
<dbReference type="PANTHER" id="PTHR45947">
    <property type="entry name" value="SULFOQUINOVOSYL TRANSFERASE SQD2"/>
    <property type="match status" value="1"/>
</dbReference>
<reference evidence="5" key="1">
    <citation type="submission" date="2021-01" db="EMBL/GenBank/DDBJ databases">
        <authorList>
            <person name="Corre E."/>
            <person name="Pelletier E."/>
            <person name="Niang G."/>
            <person name="Scheremetjew M."/>
            <person name="Finn R."/>
            <person name="Kale V."/>
            <person name="Holt S."/>
            <person name="Cochrane G."/>
            <person name="Meng A."/>
            <person name="Brown T."/>
            <person name="Cohen L."/>
        </authorList>
    </citation>
    <scope>NUCLEOTIDE SEQUENCE</scope>
    <source>
        <strain evidence="5">Pop2</strain>
    </source>
</reference>
<dbReference type="GO" id="GO:0016757">
    <property type="term" value="F:glycosyltransferase activity"/>
    <property type="evidence" value="ECO:0007669"/>
    <property type="project" value="UniProtKB-KW"/>
</dbReference>
<accession>A0A6S9A637</accession>
<name>A0A6S9A637_9STRA</name>
<dbReference type="InterPro" id="IPR001296">
    <property type="entry name" value="Glyco_trans_1"/>
</dbReference>
<evidence type="ECO:0000313" key="5">
    <source>
        <dbReference type="EMBL" id="CAD9329632.1"/>
    </source>
</evidence>
<evidence type="ECO:0000259" key="4">
    <source>
        <dbReference type="Pfam" id="PF13439"/>
    </source>
</evidence>
<dbReference type="EMBL" id="HBGN01016889">
    <property type="protein sequence ID" value="CAD9329632.1"/>
    <property type="molecule type" value="Transcribed_RNA"/>
</dbReference>
<keyword evidence="1" id="KW-0808">Transferase</keyword>
<feature type="region of interest" description="Disordered" evidence="2">
    <location>
        <begin position="433"/>
        <end position="462"/>
    </location>
</feature>
<gene>
    <name evidence="5" type="ORF">DBRI1063_LOCUS10863</name>
</gene>
<feature type="domain" description="Glycosyltransferase subfamily 4-like N-terminal" evidence="4">
    <location>
        <begin position="15"/>
        <end position="125"/>
    </location>
</feature>
<dbReference type="SUPFAM" id="SSF53756">
    <property type="entry name" value="UDP-Glycosyltransferase/glycogen phosphorylase"/>
    <property type="match status" value="1"/>
</dbReference>
<feature type="domain" description="Glycosyl transferase family 1" evidence="3">
    <location>
        <begin position="133"/>
        <end position="292"/>
    </location>
</feature>
<dbReference type="InterPro" id="IPR028098">
    <property type="entry name" value="Glyco_trans_4-like_N"/>
</dbReference>
<protein>
    <recommendedName>
        <fullName evidence="6">Glycosyltransferase subfamily 4-like N-terminal domain-containing protein</fullName>
    </recommendedName>
</protein>
<feature type="region of interest" description="Disordered" evidence="2">
    <location>
        <begin position="515"/>
        <end position="535"/>
    </location>
</feature>
<evidence type="ECO:0000256" key="1">
    <source>
        <dbReference type="ARBA" id="ARBA00022676"/>
    </source>
</evidence>
<dbReference type="Pfam" id="PF13439">
    <property type="entry name" value="Glyco_transf_4"/>
    <property type="match status" value="1"/>
</dbReference>
<dbReference type="Pfam" id="PF00534">
    <property type="entry name" value="Glycos_transf_1"/>
    <property type="match status" value="1"/>
</dbReference>
<organism evidence="5">
    <name type="scientific">Ditylum brightwellii</name>
    <dbReference type="NCBI Taxonomy" id="49249"/>
    <lineage>
        <taxon>Eukaryota</taxon>
        <taxon>Sar</taxon>
        <taxon>Stramenopiles</taxon>
        <taxon>Ochrophyta</taxon>
        <taxon>Bacillariophyta</taxon>
        <taxon>Mediophyceae</taxon>
        <taxon>Lithodesmiophycidae</taxon>
        <taxon>Lithodesmiales</taxon>
        <taxon>Lithodesmiaceae</taxon>
        <taxon>Ditylum</taxon>
    </lineage>
</organism>
<dbReference type="AlphaFoldDB" id="A0A6S9A637"/>
<dbReference type="PANTHER" id="PTHR45947:SF3">
    <property type="entry name" value="SULFOQUINOVOSYL TRANSFERASE SQD2"/>
    <property type="match status" value="1"/>
</dbReference>
<dbReference type="Gene3D" id="3.40.50.2000">
    <property type="entry name" value="Glycogen Phosphorylase B"/>
    <property type="match status" value="2"/>
</dbReference>
<keyword evidence="1" id="KW-0328">Glycosyltransferase</keyword>
<proteinExistence type="predicted"/>
<evidence type="ECO:0000259" key="3">
    <source>
        <dbReference type="Pfam" id="PF00534"/>
    </source>
</evidence>
<sequence length="535" mass="60242">MHEDDVYELGFSISDSVKSQLDDFEPSLIHISVPDCAALALVQYARDCEIPLMGTHHSNLPEYMNHYPGARWVGHLIAHFLRHNFNFLQVLYATTPYMRQYLIDTHKLDRVTELRVWGRGIDLDRFSPKKRSDKFREKLGIDPDDVVICFVGRLVAEKRPDIVANIIKRFHAENVPFHALIVGAGPAENEMKKLPNTTCAGWLDGDDLATAYASSDIYLFPSSVETFGNATLEAAASGLPLVVDLGCSGHLVKDGVNGYGCGSDDLDAYYQATLTLLTDDEKRAEFSLQSRQMSQQYENRKVMSQMVANYSHVYDEFYSKYGGHHRNRDKQYANKDSFLAGTYPKPIALALIEFFLMRLVSFLLFLSTAYQRFQDTILLPIYQWSQNMVGMNNHRIAQPSESNVKLTQVHTDKVDILKGLCIQSDTDKNEVASTVATSSDGDSDADSGLSSGNQTSLESRTKRRIQIGDGESAMFLAKLLVSIIIFCMKIESRMRSIFEDRFSFVNKTSCVGPDKKNLKDILPPRDRIKSDTKTS</sequence>
<feature type="compositionally biased region" description="Low complexity" evidence="2">
    <location>
        <begin position="433"/>
        <end position="452"/>
    </location>
</feature>
<dbReference type="InterPro" id="IPR050194">
    <property type="entry name" value="Glycosyltransferase_grp1"/>
</dbReference>
<evidence type="ECO:0000256" key="2">
    <source>
        <dbReference type="SAM" id="MobiDB-lite"/>
    </source>
</evidence>